<evidence type="ECO:0000313" key="3">
    <source>
        <dbReference type="Proteomes" id="UP000063308"/>
    </source>
</evidence>
<feature type="region of interest" description="Disordered" evidence="1">
    <location>
        <begin position="94"/>
        <end position="126"/>
    </location>
</feature>
<name>A0A0E4BU47_9BRAD</name>
<accession>A0A0E4BU47</accession>
<reference evidence="2 3" key="1">
    <citation type="submission" date="2014-11" db="EMBL/GenBank/DDBJ databases">
        <title>Symbiosis island explosion on the genome of extra-slow-growing strains of soybean bradyrhizobia with massive insertion sequences.</title>
        <authorList>
            <person name="Iida T."/>
            <person name="Minamisawa K."/>
        </authorList>
    </citation>
    <scope>NUCLEOTIDE SEQUENCE [LARGE SCALE GENOMIC DNA]</scope>
    <source>
        <strain evidence="2 3">NK6</strain>
    </source>
</reference>
<proteinExistence type="predicted"/>
<evidence type="ECO:0000313" key="2">
    <source>
        <dbReference type="EMBL" id="BAR60927.1"/>
    </source>
</evidence>
<dbReference type="AlphaFoldDB" id="A0A0E4BU47"/>
<gene>
    <name evidence="2" type="ORF">NK6_7776</name>
</gene>
<dbReference type="Proteomes" id="UP000063308">
    <property type="component" value="Chromosome"/>
</dbReference>
<organism evidence="2 3">
    <name type="scientific">Bradyrhizobium diazoefficiens</name>
    <dbReference type="NCBI Taxonomy" id="1355477"/>
    <lineage>
        <taxon>Bacteria</taxon>
        <taxon>Pseudomonadati</taxon>
        <taxon>Pseudomonadota</taxon>
        <taxon>Alphaproteobacteria</taxon>
        <taxon>Hyphomicrobiales</taxon>
        <taxon>Nitrobacteraceae</taxon>
        <taxon>Bradyrhizobium</taxon>
    </lineage>
</organism>
<evidence type="ECO:0000256" key="1">
    <source>
        <dbReference type="SAM" id="MobiDB-lite"/>
    </source>
</evidence>
<protein>
    <submittedName>
        <fullName evidence="2">Uncharacterized protein</fullName>
    </submittedName>
</protein>
<dbReference type="EMBL" id="AP014685">
    <property type="protein sequence ID" value="BAR60927.1"/>
    <property type="molecule type" value="Genomic_DNA"/>
</dbReference>
<sequence>MQLVFRVEMPTDRVEWVAVRPRLERFAAPYLDNFQVRFHIRSLRAGAVFDDPPLSPYRLNCSALPLIRDRSDRYPGPPPRFQCATDTFLMCSTRPRNRGPHSPRNGAPHARRCAQQVTIARKASGD</sequence>